<keyword evidence="4" id="KW-1185">Reference proteome</keyword>
<dbReference type="OrthoDB" id="4277834at2"/>
<name>A0A4Y3VG07_9ACTN</name>
<evidence type="ECO:0008006" key="5">
    <source>
        <dbReference type="Google" id="ProtNLM"/>
    </source>
</evidence>
<protein>
    <recommendedName>
        <fullName evidence="5">Secreted protein</fullName>
    </recommendedName>
</protein>
<sequence length="72" mass="7298">MTRRTKKVLVTASVLAAAGLAGGGVALAADGDEAPREQIRFVVEEGGAADREDCPWKDSSTVAPSSDPASAL</sequence>
<evidence type="ECO:0000313" key="3">
    <source>
        <dbReference type="EMBL" id="GEC04551.1"/>
    </source>
</evidence>
<dbReference type="EMBL" id="BJND01000016">
    <property type="protein sequence ID" value="GEC04551.1"/>
    <property type="molecule type" value="Genomic_DNA"/>
</dbReference>
<accession>A0A4Y3VG07</accession>
<evidence type="ECO:0000313" key="4">
    <source>
        <dbReference type="Proteomes" id="UP000317881"/>
    </source>
</evidence>
<feature type="compositionally biased region" description="Polar residues" evidence="1">
    <location>
        <begin position="58"/>
        <end position="72"/>
    </location>
</feature>
<feature type="chain" id="PRO_5021300987" description="Secreted protein" evidence="2">
    <location>
        <begin position="29"/>
        <end position="72"/>
    </location>
</feature>
<evidence type="ECO:0000256" key="1">
    <source>
        <dbReference type="SAM" id="MobiDB-lite"/>
    </source>
</evidence>
<evidence type="ECO:0000256" key="2">
    <source>
        <dbReference type="SAM" id="SignalP"/>
    </source>
</evidence>
<proteinExistence type="predicted"/>
<dbReference type="Proteomes" id="UP000317881">
    <property type="component" value="Unassembled WGS sequence"/>
</dbReference>
<feature type="signal peptide" evidence="2">
    <location>
        <begin position="1"/>
        <end position="28"/>
    </location>
</feature>
<feature type="compositionally biased region" description="Basic and acidic residues" evidence="1">
    <location>
        <begin position="46"/>
        <end position="56"/>
    </location>
</feature>
<dbReference type="AlphaFoldDB" id="A0A4Y3VG07"/>
<gene>
    <name evidence="3" type="ORF">SSP24_22060</name>
</gene>
<organism evidence="3 4">
    <name type="scientific">Streptomyces spinoverrucosus</name>
    <dbReference type="NCBI Taxonomy" id="284043"/>
    <lineage>
        <taxon>Bacteria</taxon>
        <taxon>Bacillati</taxon>
        <taxon>Actinomycetota</taxon>
        <taxon>Actinomycetes</taxon>
        <taxon>Kitasatosporales</taxon>
        <taxon>Streptomycetaceae</taxon>
        <taxon>Streptomyces</taxon>
    </lineage>
</organism>
<keyword evidence="2" id="KW-0732">Signal</keyword>
<comment type="caution">
    <text evidence="3">The sequence shown here is derived from an EMBL/GenBank/DDBJ whole genome shotgun (WGS) entry which is preliminary data.</text>
</comment>
<dbReference type="RefSeq" id="WP_141309313.1">
    <property type="nucleotide sequence ID" value="NZ_BJND01000016.1"/>
</dbReference>
<reference evidence="3 4" key="1">
    <citation type="submission" date="2019-06" db="EMBL/GenBank/DDBJ databases">
        <title>Whole genome shotgun sequence of Streptomyces spinoverrucosus NBRC 14228.</title>
        <authorList>
            <person name="Hosoyama A."/>
            <person name="Uohara A."/>
            <person name="Ohji S."/>
            <person name="Ichikawa N."/>
        </authorList>
    </citation>
    <scope>NUCLEOTIDE SEQUENCE [LARGE SCALE GENOMIC DNA]</scope>
    <source>
        <strain evidence="3 4">NBRC 14228</strain>
    </source>
</reference>
<feature type="region of interest" description="Disordered" evidence="1">
    <location>
        <begin position="46"/>
        <end position="72"/>
    </location>
</feature>